<accession>A0ACC0KWC1</accession>
<comment type="caution">
    <text evidence="1">The sequence shown here is derived from an EMBL/GenBank/DDBJ whole genome shotgun (WGS) entry which is preliminary data.</text>
</comment>
<reference evidence="1 2" key="1">
    <citation type="journal article" date="2022" name="Genome Biol. Evol.">
        <title>The Spruce Budworm Genome: Reconstructing the Evolutionary History of Antifreeze Proteins.</title>
        <authorList>
            <person name="Beliveau C."/>
            <person name="Gagne P."/>
            <person name="Picq S."/>
            <person name="Vernygora O."/>
            <person name="Keeling C.I."/>
            <person name="Pinkney K."/>
            <person name="Doucet D."/>
            <person name="Wen F."/>
            <person name="Johnston J.S."/>
            <person name="Maaroufi H."/>
            <person name="Boyle B."/>
            <person name="Laroche J."/>
            <person name="Dewar K."/>
            <person name="Juretic N."/>
            <person name="Blackburn G."/>
            <person name="Nisole A."/>
            <person name="Brunet B."/>
            <person name="Brandao M."/>
            <person name="Lumley L."/>
            <person name="Duan J."/>
            <person name="Quan G."/>
            <person name="Lucarotti C.J."/>
            <person name="Roe A.D."/>
            <person name="Sperling F.A.H."/>
            <person name="Levesque R.C."/>
            <person name="Cusson M."/>
        </authorList>
    </citation>
    <scope>NUCLEOTIDE SEQUENCE [LARGE SCALE GENOMIC DNA]</scope>
    <source>
        <strain evidence="1">Glfc:IPQL:Cfum</strain>
    </source>
</reference>
<organism evidence="1 2">
    <name type="scientific">Choristoneura fumiferana</name>
    <name type="common">Spruce budworm moth</name>
    <name type="synonym">Archips fumiferana</name>
    <dbReference type="NCBI Taxonomy" id="7141"/>
    <lineage>
        <taxon>Eukaryota</taxon>
        <taxon>Metazoa</taxon>
        <taxon>Ecdysozoa</taxon>
        <taxon>Arthropoda</taxon>
        <taxon>Hexapoda</taxon>
        <taxon>Insecta</taxon>
        <taxon>Pterygota</taxon>
        <taxon>Neoptera</taxon>
        <taxon>Endopterygota</taxon>
        <taxon>Lepidoptera</taxon>
        <taxon>Glossata</taxon>
        <taxon>Ditrysia</taxon>
        <taxon>Tortricoidea</taxon>
        <taxon>Tortricidae</taxon>
        <taxon>Tortricinae</taxon>
        <taxon>Choristoneura</taxon>
    </lineage>
</organism>
<keyword evidence="2" id="KW-1185">Reference proteome</keyword>
<protein>
    <submittedName>
        <fullName evidence="1">Uncharacterized protein</fullName>
    </submittedName>
</protein>
<evidence type="ECO:0000313" key="1">
    <source>
        <dbReference type="EMBL" id="KAI8440654.1"/>
    </source>
</evidence>
<gene>
    <name evidence="1" type="ORF">MSG28_001863</name>
</gene>
<sequence length="574" mass="62261">MLAVRFWHFAGRCRGTLASLARLVRFACRRVPPLDAVCLTCTCSICTSRLPLPRYCTALPWLMFAAMLQSDEKFPRPTVHVQCTMRHDSRVGRGLAAASIRAGRRLHAHSTVYNELWLVARPGEARPFCLSVAWRGAYVAEHERGSWPDAGRSVAGRGRGGSRRRAARWRHADAGPARGDFTSHLPLPPLPFMPTNCYLNKSAKSAHNTSHNGSSARSASSHNNGAAAVARTITGIMHTRTQRAAQYHYVKDLSKQIDTFLAKLLQRERDCVTAIEIKRHRHRHLVIQAIVLANLTRAKSPVGTNSDSDECEEGDDNDLMVLGGAVTASGGEKRAKSAAGAVGGHLRKPIFVVMTTDNERDFIILLKTSVALADDLVALHSTYLQLLALLFRCSGDCVHEVNSSANESVRGHQPPGHRVTVTTPGKFYFETAVKDTGITSTRGMGCGSGAGRRQEGGREAAAAAISAESSGPTCAGGGGGRPSAANSITRTKIGITKQNDQRLNNSERNDDLQLSLCASAVQRRINRKLSNSLVFNIKCEVFPNVDFSRCMSTLTKLKATVKEVEACASISYIL</sequence>
<dbReference type="EMBL" id="CM046102">
    <property type="protein sequence ID" value="KAI8440654.1"/>
    <property type="molecule type" value="Genomic_DNA"/>
</dbReference>
<proteinExistence type="predicted"/>
<name>A0ACC0KWC1_CHOFU</name>
<evidence type="ECO:0000313" key="2">
    <source>
        <dbReference type="Proteomes" id="UP001064048"/>
    </source>
</evidence>
<dbReference type="Proteomes" id="UP001064048">
    <property type="component" value="Chromosome 2"/>
</dbReference>